<proteinExistence type="predicted"/>
<protein>
    <submittedName>
        <fullName evidence="2">Uncharacterized protein</fullName>
    </submittedName>
</protein>
<evidence type="ECO:0000313" key="2">
    <source>
        <dbReference type="EMBL" id="PRD42405.1"/>
    </source>
</evidence>
<dbReference type="Proteomes" id="UP000239434">
    <property type="component" value="Unassembled WGS sequence"/>
</dbReference>
<feature type="region of interest" description="Disordered" evidence="1">
    <location>
        <begin position="62"/>
        <end position="87"/>
    </location>
</feature>
<organism evidence="2 3">
    <name type="scientific">Phyllobacterium phragmitis</name>
    <dbReference type="NCBI Taxonomy" id="2670329"/>
    <lineage>
        <taxon>Bacteria</taxon>
        <taxon>Pseudomonadati</taxon>
        <taxon>Pseudomonadota</taxon>
        <taxon>Alphaproteobacteria</taxon>
        <taxon>Hyphomicrobiales</taxon>
        <taxon>Phyllobacteriaceae</taxon>
        <taxon>Phyllobacterium</taxon>
    </lineage>
</organism>
<accession>A0A2S9IPG9</accession>
<name>A0A2S9IPG9_9HYPH</name>
<dbReference type="AlphaFoldDB" id="A0A2S9IPG9"/>
<evidence type="ECO:0000256" key="1">
    <source>
        <dbReference type="SAM" id="MobiDB-lite"/>
    </source>
</evidence>
<sequence length="87" mass="10048">MSIQMIDVLDKFSLNLLSHEDQKIAVSHLESIMEQALNARHVFFAYLLGMAVIELRSIIKEGSKSPKSTSCRGHRKSEEFFRHMQQK</sequence>
<feature type="compositionally biased region" description="Basic and acidic residues" evidence="1">
    <location>
        <begin position="76"/>
        <end position="87"/>
    </location>
</feature>
<reference evidence="2 3" key="1">
    <citation type="submission" date="2018-02" db="EMBL/GenBank/DDBJ databases">
        <title>The draft genome of Phyllobacterium sp. 1N-3.</title>
        <authorList>
            <person name="Liu L."/>
            <person name="Li L."/>
            <person name="Zhang X."/>
            <person name="Wang T."/>
            <person name="Liang L."/>
        </authorList>
    </citation>
    <scope>NUCLEOTIDE SEQUENCE [LARGE SCALE GENOMIC DNA]</scope>
    <source>
        <strain evidence="2 3">1N-3</strain>
    </source>
</reference>
<keyword evidence="3" id="KW-1185">Reference proteome</keyword>
<dbReference type="EMBL" id="PVBR01000012">
    <property type="protein sequence ID" value="PRD42405.1"/>
    <property type="molecule type" value="Genomic_DNA"/>
</dbReference>
<gene>
    <name evidence="2" type="ORF">C5748_16610</name>
</gene>
<comment type="caution">
    <text evidence="2">The sequence shown here is derived from an EMBL/GenBank/DDBJ whole genome shotgun (WGS) entry which is preliminary data.</text>
</comment>
<evidence type="ECO:0000313" key="3">
    <source>
        <dbReference type="Proteomes" id="UP000239434"/>
    </source>
</evidence>